<feature type="non-terminal residue" evidence="1">
    <location>
        <position position="54"/>
    </location>
</feature>
<dbReference type="InterPro" id="IPR013783">
    <property type="entry name" value="Ig-like_fold"/>
</dbReference>
<dbReference type="PANTHER" id="PTHR21063">
    <property type="entry name" value="LFA-3"/>
    <property type="match status" value="1"/>
</dbReference>
<gene>
    <name evidence="1" type="ORF">M9458_045341</name>
</gene>
<proteinExistence type="predicted"/>
<keyword evidence="2" id="KW-1185">Reference proteome</keyword>
<evidence type="ECO:0000313" key="1">
    <source>
        <dbReference type="EMBL" id="KAL0161616.1"/>
    </source>
</evidence>
<evidence type="ECO:0008006" key="3">
    <source>
        <dbReference type="Google" id="ProtNLM"/>
    </source>
</evidence>
<dbReference type="EMBL" id="JAMKFB020000022">
    <property type="protein sequence ID" value="KAL0161616.1"/>
    <property type="molecule type" value="Genomic_DNA"/>
</dbReference>
<dbReference type="Proteomes" id="UP001529510">
    <property type="component" value="Unassembled WGS sequence"/>
</dbReference>
<dbReference type="PANTHER" id="PTHR21063:SF4">
    <property type="entry name" value="CD48 ANTIGEN-RELATED"/>
    <property type="match status" value="1"/>
</dbReference>
<protein>
    <recommendedName>
        <fullName evidence="3">Immunoglobulin V-set domain-containing protein</fullName>
    </recommendedName>
</protein>
<dbReference type="AlphaFoldDB" id="A0ABD0NL23"/>
<dbReference type="InterPro" id="IPR036179">
    <property type="entry name" value="Ig-like_dom_sf"/>
</dbReference>
<dbReference type="SUPFAM" id="SSF48726">
    <property type="entry name" value="Immunoglobulin"/>
    <property type="match status" value="1"/>
</dbReference>
<organism evidence="1 2">
    <name type="scientific">Cirrhinus mrigala</name>
    <name type="common">Mrigala</name>
    <dbReference type="NCBI Taxonomy" id="683832"/>
    <lineage>
        <taxon>Eukaryota</taxon>
        <taxon>Metazoa</taxon>
        <taxon>Chordata</taxon>
        <taxon>Craniata</taxon>
        <taxon>Vertebrata</taxon>
        <taxon>Euteleostomi</taxon>
        <taxon>Actinopterygii</taxon>
        <taxon>Neopterygii</taxon>
        <taxon>Teleostei</taxon>
        <taxon>Ostariophysi</taxon>
        <taxon>Cypriniformes</taxon>
        <taxon>Cyprinidae</taxon>
        <taxon>Labeoninae</taxon>
        <taxon>Labeonini</taxon>
        <taxon>Cirrhinus</taxon>
    </lineage>
</organism>
<evidence type="ECO:0000313" key="2">
    <source>
        <dbReference type="Proteomes" id="UP001529510"/>
    </source>
</evidence>
<name>A0ABD0NL23_CIRMR</name>
<accession>A0ABD0NL23</accession>
<comment type="caution">
    <text evidence="1">The sequence shown here is derived from an EMBL/GenBank/DDBJ whole genome shotgun (WGS) entry which is preliminary data.</text>
</comment>
<reference evidence="1 2" key="1">
    <citation type="submission" date="2024-05" db="EMBL/GenBank/DDBJ databases">
        <title>Genome sequencing and assembly of Indian major carp, Cirrhinus mrigala (Hamilton, 1822).</title>
        <authorList>
            <person name="Mohindra V."/>
            <person name="Chowdhury L.M."/>
            <person name="Lal K."/>
            <person name="Jena J.K."/>
        </authorList>
    </citation>
    <scope>NUCLEOTIDE SEQUENCE [LARGE SCALE GENOMIC DNA]</scope>
    <source>
        <strain evidence="1">CM1030</strain>
        <tissue evidence="1">Blood</tissue>
    </source>
</reference>
<dbReference type="Gene3D" id="2.60.40.10">
    <property type="entry name" value="Immunoglobulins"/>
    <property type="match status" value="1"/>
</dbReference>
<sequence>MTVYDDVLDGRFRNRLRLDKQTGSLTITDITAEHTGDYELQINSVTKCFLLTVY</sequence>